<name>A0A9P0DE55_PHACE</name>
<proteinExistence type="predicted"/>
<keyword evidence="10" id="KW-1185">Reference proteome</keyword>
<dbReference type="PANTHER" id="PTHR24406">
    <property type="entry name" value="TRANSCRIPTIONAL REPRESSOR CTCFL-RELATED"/>
    <property type="match status" value="1"/>
</dbReference>
<dbReference type="GO" id="GO:0008270">
    <property type="term" value="F:zinc ion binding"/>
    <property type="evidence" value="ECO:0007669"/>
    <property type="project" value="UniProtKB-KW"/>
</dbReference>
<dbReference type="InterPro" id="IPR036236">
    <property type="entry name" value="Znf_C2H2_sf"/>
</dbReference>
<evidence type="ECO:0000256" key="7">
    <source>
        <dbReference type="PROSITE-ProRule" id="PRU00042"/>
    </source>
</evidence>
<evidence type="ECO:0000313" key="9">
    <source>
        <dbReference type="EMBL" id="CAH1117396.1"/>
    </source>
</evidence>
<evidence type="ECO:0000313" key="10">
    <source>
        <dbReference type="Proteomes" id="UP001153737"/>
    </source>
</evidence>
<dbReference type="PROSITE" id="PS50157">
    <property type="entry name" value="ZINC_FINGER_C2H2_2"/>
    <property type="match status" value="2"/>
</dbReference>
<organism evidence="9 10">
    <name type="scientific">Phaedon cochleariae</name>
    <name type="common">Mustard beetle</name>
    <dbReference type="NCBI Taxonomy" id="80249"/>
    <lineage>
        <taxon>Eukaryota</taxon>
        <taxon>Metazoa</taxon>
        <taxon>Ecdysozoa</taxon>
        <taxon>Arthropoda</taxon>
        <taxon>Hexapoda</taxon>
        <taxon>Insecta</taxon>
        <taxon>Pterygota</taxon>
        <taxon>Neoptera</taxon>
        <taxon>Endopterygota</taxon>
        <taxon>Coleoptera</taxon>
        <taxon>Polyphaga</taxon>
        <taxon>Cucujiformia</taxon>
        <taxon>Chrysomeloidea</taxon>
        <taxon>Chrysomelidae</taxon>
        <taxon>Chrysomelinae</taxon>
        <taxon>Chrysomelini</taxon>
        <taxon>Phaedon</taxon>
    </lineage>
</organism>
<reference evidence="9" key="1">
    <citation type="submission" date="2022-01" db="EMBL/GenBank/DDBJ databases">
        <authorList>
            <person name="King R."/>
        </authorList>
    </citation>
    <scope>NUCLEOTIDE SEQUENCE</scope>
</reference>
<keyword evidence="5" id="KW-0862">Zinc</keyword>
<dbReference type="InterPro" id="IPR050888">
    <property type="entry name" value="ZnF_C2H2-type_TF"/>
</dbReference>
<evidence type="ECO:0000256" key="4">
    <source>
        <dbReference type="ARBA" id="ARBA00022771"/>
    </source>
</evidence>
<evidence type="ECO:0000256" key="2">
    <source>
        <dbReference type="ARBA" id="ARBA00022723"/>
    </source>
</evidence>
<dbReference type="AlphaFoldDB" id="A0A9P0DE55"/>
<feature type="domain" description="C2H2-type" evidence="8">
    <location>
        <begin position="274"/>
        <end position="301"/>
    </location>
</feature>
<dbReference type="SUPFAM" id="SSF57667">
    <property type="entry name" value="beta-beta-alpha zinc fingers"/>
    <property type="match status" value="2"/>
</dbReference>
<comment type="subcellular location">
    <subcellularLocation>
        <location evidence="1">Nucleus</location>
    </subcellularLocation>
</comment>
<accession>A0A9P0DE55</accession>
<evidence type="ECO:0000256" key="6">
    <source>
        <dbReference type="ARBA" id="ARBA00023242"/>
    </source>
</evidence>
<evidence type="ECO:0000256" key="1">
    <source>
        <dbReference type="ARBA" id="ARBA00004123"/>
    </source>
</evidence>
<dbReference type="EMBL" id="OU896716">
    <property type="protein sequence ID" value="CAH1117396.1"/>
    <property type="molecule type" value="Genomic_DNA"/>
</dbReference>
<dbReference type="SMART" id="SM00355">
    <property type="entry name" value="ZnF_C2H2"/>
    <property type="match status" value="6"/>
</dbReference>
<evidence type="ECO:0000256" key="3">
    <source>
        <dbReference type="ARBA" id="ARBA00022737"/>
    </source>
</evidence>
<dbReference type="Pfam" id="PF13909">
    <property type="entry name" value="zf-H2C2_5"/>
    <property type="match status" value="1"/>
</dbReference>
<dbReference type="Proteomes" id="UP001153737">
    <property type="component" value="Chromosome 10"/>
</dbReference>
<sequence>MVDIVDGFLGFPREPKEEVLSCTKCDYESKNIDELDEHLLVFHDIDEDQDNKFEIVKEKPKEIPKKKIRTDVKKWISNFNTLGKIPRGKVIIRKIEPRFQITNEVIEDIDHKKLLKPPKLKEIPRDAPTRKRGRLLPNGERLHCCRTCSFTTTIKSELPKHRYAAHSDSIIYRCSQCPYETRRKNDMPKHMLGHCDNGIVLQDVTSVLIHLGGGYAGEVERKCDLPKHQLCHTPTDSINLYKCQFCVYVSKRKGDLAKHMWNHSEEEHCFMTLFNCTECEYVSKRKNDLHKHMLVHSDRNVSEVFKCQKCPYASDKVVKFSKHVLSQCKKWDDSVSLDHLRLEDILDGVDDEDYHVVIDEREGRALKKTFVNVQEEEAGEEEEEYEYVEEIEGEVVVEDQIVGYIEEGEQLEGEVIEVAEGDIYQEEDEYVTYEETENGEYVQVQNQGKDATRGVFKINLGEFSVDVDQNQH</sequence>
<keyword evidence="6" id="KW-0539">Nucleus</keyword>
<gene>
    <name evidence="9" type="ORF">PHAECO_LOCUS2129</name>
</gene>
<protein>
    <recommendedName>
        <fullName evidence="8">C2H2-type domain-containing protein</fullName>
    </recommendedName>
</protein>
<dbReference type="OrthoDB" id="6690766at2759"/>
<dbReference type="GO" id="GO:0005634">
    <property type="term" value="C:nucleus"/>
    <property type="evidence" value="ECO:0007669"/>
    <property type="project" value="UniProtKB-SubCell"/>
</dbReference>
<keyword evidence="2" id="KW-0479">Metal-binding</keyword>
<keyword evidence="3" id="KW-0677">Repeat</keyword>
<evidence type="ECO:0000259" key="8">
    <source>
        <dbReference type="PROSITE" id="PS50157"/>
    </source>
</evidence>
<evidence type="ECO:0000256" key="5">
    <source>
        <dbReference type="ARBA" id="ARBA00022833"/>
    </source>
</evidence>
<feature type="domain" description="C2H2-type" evidence="8">
    <location>
        <begin position="241"/>
        <end position="268"/>
    </location>
</feature>
<dbReference type="Gene3D" id="3.30.160.60">
    <property type="entry name" value="Classic Zinc Finger"/>
    <property type="match status" value="3"/>
</dbReference>
<dbReference type="InterPro" id="IPR013087">
    <property type="entry name" value="Znf_C2H2_type"/>
</dbReference>
<reference evidence="9" key="2">
    <citation type="submission" date="2022-10" db="EMBL/GenBank/DDBJ databases">
        <authorList>
            <consortium name="ENA_rothamsted_submissions"/>
            <consortium name="culmorum"/>
            <person name="King R."/>
        </authorList>
    </citation>
    <scope>NUCLEOTIDE SEQUENCE</scope>
</reference>
<keyword evidence="4 7" id="KW-0863">Zinc-finger</keyword>